<proteinExistence type="predicted"/>
<keyword evidence="3" id="KW-1185">Reference proteome</keyword>
<evidence type="ECO:0008006" key="4">
    <source>
        <dbReference type="Google" id="ProtNLM"/>
    </source>
</evidence>
<evidence type="ECO:0000313" key="2">
    <source>
        <dbReference type="EMBL" id="RZS34398.1"/>
    </source>
</evidence>
<dbReference type="Proteomes" id="UP000294257">
    <property type="component" value="Unassembled WGS sequence"/>
</dbReference>
<dbReference type="AlphaFoldDB" id="A0A4Q7KHM5"/>
<organism evidence="2 3">
    <name type="scientific">Herbihabitans rhizosphaerae</name>
    <dbReference type="NCBI Taxonomy" id="1872711"/>
    <lineage>
        <taxon>Bacteria</taxon>
        <taxon>Bacillati</taxon>
        <taxon>Actinomycetota</taxon>
        <taxon>Actinomycetes</taxon>
        <taxon>Pseudonocardiales</taxon>
        <taxon>Pseudonocardiaceae</taxon>
        <taxon>Herbihabitans</taxon>
    </lineage>
</organism>
<accession>A0A4Q7KHM5</accession>
<evidence type="ECO:0000313" key="3">
    <source>
        <dbReference type="Proteomes" id="UP000294257"/>
    </source>
</evidence>
<gene>
    <name evidence="2" type="ORF">EV193_109189</name>
</gene>
<evidence type="ECO:0000256" key="1">
    <source>
        <dbReference type="SAM" id="Phobius"/>
    </source>
</evidence>
<keyword evidence="1" id="KW-0812">Transmembrane</keyword>
<sequence>MDKSNGFWAVLAGLGALVVIVAIALLQFDGAADVVSVTTAAGTVIGTVVGAFFGVATGQEGRKQAEEGRKEAEIAKEKAQLALVQVAAAAQPDSPAAKAAVEAIG</sequence>
<reference evidence="2 3" key="1">
    <citation type="submission" date="2019-02" db="EMBL/GenBank/DDBJ databases">
        <title>Genomic Encyclopedia of Type Strains, Phase IV (KMG-IV): sequencing the most valuable type-strain genomes for metagenomic binning, comparative biology and taxonomic classification.</title>
        <authorList>
            <person name="Goeker M."/>
        </authorList>
    </citation>
    <scope>NUCLEOTIDE SEQUENCE [LARGE SCALE GENOMIC DNA]</scope>
    <source>
        <strain evidence="2 3">DSM 101727</strain>
    </source>
</reference>
<feature type="transmembrane region" description="Helical" evidence="1">
    <location>
        <begin position="7"/>
        <end position="28"/>
    </location>
</feature>
<feature type="transmembrane region" description="Helical" evidence="1">
    <location>
        <begin position="34"/>
        <end position="56"/>
    </location>
</feature>
<comment type="caution">
    <text evidence="2">The sequence shown here is derived from an EMBL/GenBank/DDBJ whole genome shotgun (WGS) entry which is preliminary data.</text>
</comment>
<name>A0A4Q7KHM5_9PSEU</name>
<dbReference type="RefSeq" id="WP_130346819.1">
    <property type="nucleotide sequence ID" value="NZ_SGWQ01000009.1"/>
</dbReference>
<keyword evidence="1" id="KW-1133">Transmembrane helix</keyword>
<protein>
    <recommendedName>
        <fullName evidence="4">Superfamily III holin-X</fullName>
    </recommendedName>
</protein>
<dbReference type="EMBL" id="SGWQ01000009">
    <property type="protein sequence ID" value="RZS34398.1"/>
    <property type="molecule type" value="Genomic_DNA"/>
</dbReference>
<keyword evidence="1" id="KW-0472">Membrane</keyword>